<evidence type="ECO:0000313" key="2">
    <source>
        <dbReference type="EMBL" id="MFD0960606.1"/>
    </source>
</evidence>
<evidence type="ECO:0000313" key="3">
    <source>
        <dbReference type="Proteomes" id="UP001596989"/>
    </source>
</evidence>
<name>A0ABW3HSX5_9BACL</name>
<dbReference type="EMBL" id="JBHTJZ010000022">
    <property type="protein sequence ID" value="MFD0960606.1"/>
    <property type="molecule type" value="Genomic_DNA"/>
</dbReference>
<feature type="domain" description="Xylose isomerase-like TIM barrel" evidence="1">
    <location>
        <begin position="21"/>
        <end position="179"/>
    </location>
</feature>
<proteinExistence type="predicted"/>
<dbReference type="GO" id="GO:0016853">
    <property type="term" value="F:isomerase activity"/>
    <property type="evidence" value="ECO:0007669"/>
    <property type="project" value="UniProtKB-KW"/>
</dbReference>
<dbReference type="RefSeq" id="WP_377565193.1">
    <property type="nucleotide sequence ID" value="NZ_JBHTJZ010000022.1"/>
</dbReference>
<keyword evidence="3" id="KW-1185">Reference proteome</keyword>
<gene>
    <name evidence="2" type="ORF">ACFQ2I_14535</name>
</gene>
<dbReference type="Pfam" id="PF01261">
    <property type="entry name" value="AP_endonuc_2"/>
    <property type="match status" value="1"/>
</dbReference>
<reference evidence="3" key="1">
    <citation type="journal article" date="2019" name="Int. J. Syst. Evol. Microbiol.">
        <title>The Global Catalogue of Microorganisms (GCM) 10K type strain sequencing project: providing services to taxonomists for standard genome sequencing and annotation.</title>
        <authorList>
            <consortium name="The Broad Institute Genomics Platform"/>
            <consortium name="The Broad Institute Genome Sequencing Center for Infectious Disease"/>
            <person name="Wu L."/>
            <person name="Ma J."/>
        </authorList>
    </citation>
    <scope>NUCLEOTIDE SEQUENCE [LARGE SCALE GENOMIC DNA]</scope>
    <source>
        <strain evidence="3">CCUG 59129</strain>
    </source>
</reference>
<evidence type="ECO:0000259" key="1">
    <source>
        <dbReference type="Pfam" id="PF01261"/>
    </source>
</evidence>
<dbReference type="Gene3D" id="3.20.20.150">
    <property type="entry name" value="Divalent-metal-dependent TIM barrel enzymes"/>
    <property type="match status" value="1"/>
</dbReference>
<sequence length="265" mass="30146">MERKMIKALWGMEGSLEEQLQRISEAGYAGIEAPMPTAEEEGQFRELLSRYGLDYIAMVFTGGEDHAASFEQQVERAIGFNPLLINSHSAQDCMPFKEQVAFFARALEVERQAGIAVGHETHRGRAMFTPWGTASLLDELPELKLTADFSHWCCVCESLLGNQEDNLRRAFERVIHIHARVGYAQGPQVPHPGAPEYALELETHAGWWQKIVDLRKAEGRELITITPEFGPPGYLHTLPYTNQPVADLWEVCLWMTRYLDEKIRY</sequence>
<comment type="caution">
    <text evidence="2">The sequence shown here is derived from an EMBL/GenBank/DDBJ whole genome shotgun (WGS) entry which is preliminary data.</text>
</comment>
<dbReference type="InterPro" id="IPR013022">
    <property type="entry name" value="Xyl_isomerase-like_TIM-brl"/>
</dbReference>
<protein>
    <submittedName>
        <fullName evidence="2">Sugar phosphate isomerase/epimerase family protein</fullName>
    </submittedName>
</protein>
<keyword evidence="2" id="KW-0413">Isomerase</keyword>
<dbReference type="SUPFAM" id="SSF51658">
    <property type="entry name" value="Xylose isomerase-like"/>
    <property type="match status" value="1"/>
</dbReference>
<dbReference type="Proteomes" id="UP001596989">
    <property type="component" value="Unassembled WGS sequence"/>
</dbReference>
<accession>A0ABW3HSX5</accession>
<dbReference type="InterPro" id="IPR036237">
    <property type="entry name" value="Xyl_isomerase-like_sf"/>
</dbReference>
<organism evidence="2 3">
    <name type="scientific">Paenibacillus chungangensis</name>
    <dbReference type="NCBI Taxonomy" id="696535"/>
    <lineage>
        <taxon>Bacteria</taxon>
        <taxon>Bacillati</taxon>
        <taxon>Bacillota</taxon>
        <taxon>Bacilli</taxon>
        <taxon>Bacillales</taxon>
        <taxon>Paenibacillaceae</taxon>
        <taxon>Paenibacillus</taxon>
    </lineage>
</organism>